<name>D8M4Z1_BLAHO</name>
<feature type="domain" description="Amino acid transporter transmembrane" evidence="6">
    <location>
        <begin position="42"/>
        <end position="245"/>
    </location>
</feature>
<proteinExistence type="predicted"/>
<keyword evidence="4 5" id="KW-0472">Membrane</keyword>
<feature type="transmembrane region" description="Helical" evidence="5">
    <location>
        <begin position="223"/>
        <end position="242"/>
    </location>
</feature>
<evidence type="ECO:0000256" key="5">
    <source>
        <dbReference type="SAM" id="Phobius"/>
    </source>
</evidence>
<gene>
    <name evidence="7" type="ORF">GSBLH_T00003055001</name>
</gene>
<dbReference type="Proteomes" id="UP000008312">
    <property type="component" value="Unassembled WGS sequence"/>
</dbReference>
<dbReference type="Pfam" id="PF01490">
    <property type="entry name" value="Aa_trans"/>
    <property type="match status" value="1"/>
</dbReference>
<feature type="transmembrane region" description="Helical" evidence="5">
    <location>
        <begin position="73"/>
        <end position="94"/>
    </location>
</feature>
<dbReference type="AlphaFoldDB" id="D8M4Z1"/>
<evidence type="ECO:0000313" key="8">
    <source>
        <dbReference type="Proteomes" id="UP000008312"/>
    </source>
</evidence>
<dbReference type="InterPro" id="IPR013057">
    <property type="entry name" value="AA_transpt_TM"/>
</dbReference>
<protein>
    <recommendedName>
        <fullName evidence="6">Amino acid transporter transmembrane domain-containing protein</fullName>
    </recommendedName>
</protein>
<dbReference type="PANTHER" id="PTHR22950">
    <property type="entry name" value="AMINO ACID TRANSPORTER"/>
    <property type="match status" value="1"/>
</dbReference>
<evidence type="ECO:0000313" key="7">
    <source>
        <dbReference type="EMBL" id="CBK23130.2"/>
    </source>
</evidence>
<organism evidence="7">
    <name type="scientific">Blastocystis hominis</name>
    <dbReference type="NCBI Taxonomy" id="12968"/>
    <lineage>
        <taxon>Eukaryota</taxon>
        <taxon>Sar</taxon>
        <taxon>Stramenopiles</taxon>
        <taxon>Bigyra</taxon>
        <taxon>Opalozoa</taxon>
        <taxon>Opalinata</taxon>
        <taxon>Blastocystidae</taxon>
        <taxon>Blastocystis</taxon>
    </lineage>
</organism>
<dbReference type="RefSeq" id="XP_012897178.1">
    <property type="nucleotide sequence ID" value="XM_013041724.1"/>
</dbReference>
<dbReference type="InParanoid" id="D8M4Z1"/>
<dbReference type="GeneID" id="24920178"/>
<sequence length="262" mass="28614">MQQPPTEEPTQVPEVLSPPIVPELPELQEPLLLEEKVETDANASIGASIVNMTNNVLGSGLVALAYSVSRCTLIPGILILMTIAAIACFSQIVITRSCRLTDKYTYKEMGQSIFGNTGGVIVSFIMLLYTCGSCISYFVIIGDLFLDAFSFLLPSISILQSRAIVVGSICFFLIFPLCMLRTVDSLKYVSVVSILSILVTAGVITVAFASHPTVNPTVELMHITSRIISVIPMMCVSFNCHYNVPRYYYVPSFSSPPHARRS</sequence>
<accession>D8M4Z1</accession>
<evidence type="ECO:0000259" key="6">
    <source>
        <dbReference type="Pfam" id="PF01490"/>
    </source>
</evidence>
<dbReference type="EMBL" id="FN668655">
    <property type="protein sequence ID" value="CBK23130.2"/>
    <property type="molecule type" value="Genomic_DNA"/>
</dbReference>
<evidence type="ECO:0000256" key="1">
    <source>
        <dbReference type="ARBA" id="ARBA00004141"/>
    </source>
</evidence>
<evidence type="ECO:0000256" key="3">
    <source>
        <dbReference type="ARBA" id="ARBA00022989"/>
    </source>
</evidence>
<dbReference type="OMA" id="MHITSRI"/>
<dbReference type="GO" id="GO:0016020">
    <property type="term" value="C:membrane"/>
    <property type="evidence" value="ECO:0007669"/>
    <property type="project" value="UniProtKB-SubCell"/>
</dbReference>
<dbReference type="GO" id="GO:0015179">
    <property type="term" value="F:L-amino acid transmembrane transporter activity"/>
    <property type="evidence" value="ECO:0007669"/>
    <property type="project" value="TreeGrafter"/>
</dbReference>
<evidence type="ECO:0000256" key="2">
    <source>
        <dbReference type="ARBA" id="ARBA00022692"/>
    </source>
</evidence>
<keyword evidence="3 5" id="KW-1133">Transmembrane helix</keyword>
<keyword evidence="2 5" id="KW-0812">Transmembrane</keyword>
<feature type="transmembrane region" description="Helical" evidence="5">
    <location>
        <begin position="114"/>
        <end position="140"/>
    </location>
</feature>
<keyword evidence="8" id="KW-1185">Reference proteome</keyword>
<feature type="transmembrane region" description="Helical" evidence="5">
    <location>
        <begin position="152"/>
        <end position="176"/>
    </location>
</feature>
<reference evidence="7" key="1">
    <citation type="submission" date="2010-02" db="EMBL/GenBank/DDBJ databases">
        <title>Sequencing and annotation of the Blastocystis hominis genome.</title>
        <authorList>
            <person name="Wincker P."/>
        </authorList>
    </citation>
    <scope>NUCLEOTIDE SEQUENCE</scope>
    <source>
        <strain evidence="7">Singapore isolate B</strain>
    </source>
</reference>
<feature type="transmembrane region" description="Helical" evidence="5">
    <location>
        <begin position="188"/>
        <end position="211"/>
    </location>
</feature>
<evidence type="ECO:0000256" key="4">
    <source>
        <dbReference type="ARBA" id="ARBA00023136"/>
    </source>
</evidence>
<dbReference type="OrthoDB" id="28208at2759"/>
<comment type="subcellular location">
    <subcellularLocation>
        <location evidence="1">Membrane</location>
        <topology evidence="1">Multi-pass membrane protein</topology>
    </subcellularLocation>
</comment>